<dbReference type="PROSITE" id="PS50011">
    <property type="entry name" value="PROTEIN_KINASE_DOM"/>
    <property type="match status" value="1"/>
</dbReference>
<dbReference type="InterPro" id="IPR011989">
    <property type="entry name" value="ARM-like"/>
</dbReference>
<keyword evidence="5" id="KW-0808">Transferase</keyword>
<dbReference type="InterPro" id="IPR016024">
    <property type="entry name" value="ARM-type_fold"/>
</dbReference>
<dbReference type="InterPro" id="IPR036322">
    <property type="entry name" value="WD40_repeat_dom_sf"/>
</dbReference>
<feature type="compositionally biased region" description="Basic and acidic residues" evidence="16">
    <location>
        <begin position="1400"/>
        <end position="1415"/>
    </location>
</feature>
<feature type="repeat" description="HEAT" evidence="14">
    <location>
        <begin position="598"/>
        <end position="636"/>
    </location>
</feature>
<dbReference type="GO" id="GO:0034272">
    <property type="term" value="C:phosphatidylinositol 3-kinase complex, class III, type II"/>
    <property type="evidence" value="ECO:0007669"/>
    <property type="project" value="TreeGrafter"/>
</dbReference>
<feature type="compositionally biased region" description="Polar residues" evidence="16">
    <location>
        <begin position="1374"/>
        <end position="1396"/>
    </location>
</feature>
<evidence type="ECO:0000256" key="11">
    <source>
        <dbReference type="ARBA" id="ARBA00037864"/>
    </source>
</evidence>
<dbReference type="InterPro" id="IPR008271">
    <property type="entry name" value="Ser/Thr_kinase_AS"/>
</dbReference>
<evidence type="ECO:0000256" key="15">
    <source>
        <dbReference type="PROSITE-ProRule" id="PRU00221"/>
    </source>
</evidence>
<accession>A0A061AYC2</accession>
<dbReference type="GO" id="GO:0005524">
    <property type="term" value="F:ATP binding"/>
    <property type="evidence" value="ECO:0007669"/>
    <property type="project" value="UniProtKB-KW"/>
</dbReference>
<evidence type="ECO:0000259" key="17">
    <source>
        <dbReference type="PROSITE" id="PS50011"/>
    </source>
</evidence>
<dbReference type="GO" id="GO:0071561">
    <property type="term" value="C:nucleus-vacuole junction"/>
    <property type="evidence" value="ECO:0007669"/>
    <property type="project" value="TreeGrafter"/>
</dbReference>
<dbReference type="Gene3D" id="1.10.510.10">
    <property type="entry name" value="Transferase(Phosphotransferase) domain 1"/>
    <property type="match status" value="1"/>
</dbReference>
<dbReference type="GO" id="GO:0006623">
    <property type="term" value="P:protein targeting to vacuole"/>
    <property type="evidence" value="ECO:0007669"/>
    <property type="project" value="TreeGrafter"/>
</dbReference>
<dbReference type="SMART" id="SM00220">
    <property type="entry name" value="S_TKc"/>
    <property type="match status" value="1"/>
</dbReference>
<dbReference type="GO" id="GO:0045324">
    <property type="term" value="P:late endosome to vacuole transport"/>
    <property type="evidence" value="ECO:0007669"/>
    <property type="project" value="InterPro"/>
</dbReference>
<evidence type="ECO:0000256" key="12">
    <source>
        <dbReference type="ARBA" id="ARBA00048659"/>
    </source>
</evidence>
<dbReference type="VEuPathDB" id="FungiDB:BON22_3228"/>
<evidence type="ECO:0000256" key="9">
    <source>
        <dbReference type="ARBA" id="ARBA00022777"/>
    </source>
</evidence>
<dbReference type="GO" id="GO:0004674">
    <property type="term" value="F:protein serine/threonine kinase activity"/>
    <property type="evidence" value="ECO:0007669"/>
    <property type="project" value="UniProtKB-KW"/>
</dbReference>
<evidence type="ECO:0000256" key="7">
    <source>
        <dbReference type="ARBA" id="ARBA00022741"/>
    </source>
</evidence>
<dbReference type="SUPFAM" id="SSF56112">
    <property type="entry name" value="Protein kinase-like (PK-like)"/>
    <property type="match status" value="1"/>
</dbReference>
<dbReference type="InterPro" id="IPR045162">
    <property type="entry name" value="Vps15-like"/>
</dbReference>
<evidence type="ECO:0000256" key="6">
    <source>
        <dbReference type="ARBA" id="ARBA00022737"/>
    </source>
</evidence>
<evidence type="ECO:0000256" key="3">
    <source>
        <dbReference type="ARBA" id="ARBA00022527"/>
    </source>
</evidence>
<dbReference type="Pfam" id="PF22956">
    <property type="entry name" value="VPS15-like_hel"/>
    <property type="match status" value="1"/>
</dbReference>
<dbReference type="PANTHER" id="PTHR17583">
    <property type="entry name" value="PHOSPHOINOSITIDE 3-KINASE REGULATORY SUBUNIT 4"/>
    <property type="match status" value="1"/>
</dbReference>
<gene>
    <name evidence="18" type="ORF">CYFA0S_10e00804g</name>
</gene>
<keyword evidence="7" id="KW-0547">Nucleotide-binding</keyword>
<proteinExistence type="predicted"/>
<keyword evidence="3" id="KW-0723">Serine/threonine-protein kinase</keyword>
<dbReference type="PANTHER" id="PTHR17583:SF0">
    <property type="entry name" value="PHOSPHOINOSITIDE 3-KINASE REGULATORY SUBUNIT 4"/>
    <property type="match status" value="1"/>
</dbReference>
<dbReference type="SUPFAM" id="SSF50978">
    <property type="entry name" value="WD40 repeat-like"/>
    <property type="match status" value="1"/>
</dbReference>
<feature type="region of interest" description="Disordered" evidence="16">
    <location>
        <begin position="1374"/>
        <end position="1427"/>
    </location>
</feature>
<comment type="catalytic activity">
    <reaction evidence="12">
        <text>L-threonyl-[protein] + ATP = O-phospho-L-threonyl-[protein] + ADP + H(+)</text>
        <dbReference type="Rhea" id="RHEA:46608"/>
        <dbReference type="Rhea" id="RHEA-COMP:11060"/>
        <dbReference type="Rhea" id="RHEA-COMP:11605"/>
        <dbReference type="ChEBI" id="CHEBI:15378"/>
        <dbReference type="ChEBI" id="CHEBI:30013"/>
        <dbReference type="ChEBI" id="CHEBI:30616"/>
        <dbReference type="ChEBI" id="CHEBI:61977"/>
        <dbReference type="ChEBI" id="CHEBI:456216"/>
        <dbReference type="EC" id="2.7.11.1"/>
    </reaction>
    <physiologicalReaction direction="left-to-right" evidence="12">
        <dbReference type="Rhea" id="RHEA:46609"/>
    </physiologicalReaction>
</comment>
<dbReference type="InterPro" id="IPR001680">
    <property type="entry name" value="WD40_rpt"/>
</dbReference>
<dbReference type="GO" id="GO:0005770">
    <property type="term" value="C:late endosome"/>
    <property type="evidence" value="ECO:0007669"/>
    <property type="project" value="TreeGrafter"/>
</dbReference>
<evidence type="ECO:0000256" key="1">
    <source>
        <dbReference type="ARBA" id="ARBA00004455"/>
    </source>
</evidence>
<evidence type="ECO:0000256" key="2">
    <source>
        <dbReference type="ARBA" id="ARBA00012513"/>
    </source>
</evidence>
<evidence type="ECO:0000313" key="18">
    <source>
        <dbReference type="EMBL" id="CDR42658.1"/>
    </source>
</evidence>
<dbReference type="Pfam" id="PF00069">
    <property type="entry name" value="Pkinase"/>
    <property type="match status" value="1"/>
</dbReference>
<name>A0A061AYC2_CYBFA</name>
<dbReference type="GO" id="GO:0005794">
    <property type="term" value="C:Golgi apparatus"/>
    <property type="evidence" value="ECO:0007669"/>
    <property type="project" value="UniProtKB-SubCell"/>
</dbReference>
<dbReference type="PhylomeDB" id="A0A061AYC2"/>
<dbReference type="InterPro" id="IPR055231">
    <property type="entry name" value="2AA_helical"/>
</dbReference>
<feature type="repeat" description="WD" evidence="15">
    <location>
        <begin position="1044"/>
        <end position="1085"/>
    </location>
</feature>
<keyword evidence="8" id="KW-0967">Endosome</keyword>
<dbReference type="FunFam" id="1.10.510.10:FF:000497">
    <property type="entry name" value="Phosphoinositide 3-kinase regulatory subunit"/>
    <property type="match status" value="1"/>
</dbReference>
<organism evidence="18">
    <name type="scientific">Cyberlindnera fabianii</name>
    <name type="common">Yeast</name>
    <name type="synonym">Hansenula fabianii</name>
    <dbReference type="NCBI Taxonomy" id="36022"/>
    <lineage>
        <taxon>Eukaryota</taxon>
        <taxon>Fungi</taxon>
        <taxon>Dikarya</taxon>
        <taxon>Ascomycota</taxon>
        <taxon>Saccharomycotina</taxon>
        <taxon>Saccharomycetes</taxon>
        <taxon>Phaffomycetales</taxon>
        <taxon>Phaffomycetaceae</taxon>
        <taxon>Cyberlindnera</taxon>
    </lineage>
</organism>
<dbReference type="PROSITE" id="PS50077">
    <property type="entry name" value="HEAT_REPEAT"/>
    <property type="match status" value="1"/>
</dbReference>
<dbReference type="GO" id="GO:0034271">
    <property type="term" value="C:phosphatidylinositol 3-kinase complex, class III, type I"/>
    <property type="evidence" value="ECO:0007669"/>
    <property type="project" value="TreeGrafter"/>
</dbReference>
<dbReference type="InterPro" id="IPR011009">
    <property type="entry name" value="Kinase-like_dom_sf"/>
</dbReference>
<dbReference type="InterPro" id="IPR021133">
    <property type="entry name" value="HEAT_type_2"/>
</dbReference>
<protein>
    <recommendedName>
        <fullName evidence="2">non-specific serine/threonine protein kinase</fullName>
        <ecNumber evidence="2">2.7.11.1</ecNumber>
    </recommendedName>
</protein>
<keyword evidence="6" id="KW-0677">Repeat</keyword>
<dbReference type="InterPro" id="IPR015943">
    <property type="entry name" value="WD40/YVTN_repeat-like_dom_sf"/>
</dbReference>
<evidence type="ECO:0000256" key="13">
    <source>
        <dbReference type="ARBA" id="ARBA00048977"/>
    </source>
</evidence>
<keyword evidence="9" id="KW-0418">Kinase</keyword>
<dbReference type="GO" id="GO:0010008">
    <property type="term" value="C:endosome membrane"/>
    <property type="evidence" value="ECO:0007669"/>
    <property type="project" value="UniProtKB-SubCell"/>
</dbReference>
<dbReference type="PROSITE" id="PS50082">
    <property type="entry name" value="WD_REPEATS_2"/>
    <property type="match status" value="1"/>
</dbReference>
<dbReference type="SMART" id="SM00320">
    <property type="entry name" value="WD40"/>
    <property type="match status" value="4"/>
</dbReference>
<dbReference type="CDD" id="cd13980">
    <property type="entry name" value="STKc_Vps15"/>
    <property type="match status" value="1"/>
</dbReference>
<keyword evidence="4 15" id="KW-0853">WD repeat</keyword>
<dbReference type="InterPro" id="IPR000719">
    <property type="entry name" value="Prot_kinase_dom"/>
</dbReference>
<dbReference type="PROSITE" id="PS50294">
    <property type="entry name" value="WD_REPEATS_REGION"/>
    <property type="match status" value="1"/>
</dbReference>
<evidence type="ECO:0000256" key="8">
    <source>
        <dbReference type="ARBA" id="ARBA00022753"/>
    </source>
</evidence>
<feature type="domain" description="Protein kinase" evidence="17">
    <location>
        <begin position="27"/>
        <end position="304"/>
    </location>
</feature>
<evidence type="ECO:0000256" key="14">
    <source>
        <dbReference type="PROSITE-ProRule" id="PRU00103"/>
    </source>
</evidence>
<dbReference type="EMBL" id="LK052895">
    <property type="protein sequence ID" value="CDR42658.1"/>
    <property type="molecule type" value="Genomic_DNA"/>
</dbReference>
<reference evidence="18" key="1">
    <citation type="journal article" date="2014" name="Genome Announc.">
        <title>Genome sequence of the yeast Cyberlindnera fabianii (Hansenula fabianii).</title>
        <authorList>
            <person name="Freel K.C."/>
            <person name="Sarilar V."/>
            <person name="Neuveglise C."/>
            <person name="Devillers H."/>
            <person name="Friedrich A."/>
            <person name="Schacherer J."/>
        </authorList>
    </citation>
    <scope>NUCLEOTIDE SEQUENCE</scope>
    <source>
        <strain evidence="18">YJS4271</strain>
    </source>
</reference>
<dbReference type="Pfam" id="PF00400">
    <property type="entry name" value="WD40"/>
    <property type="match status" value="1"/>
</dbReference>
<dbReference type="GO" id="GO:0016236">
    <property type="term" value="P:macroautophagy"/>
    <property type="evidence" value="ECO:0007669"/>
    <property type="project" value="InterPro"/>
</dbReference>
<evidence type="ECO:0000256" key="4">
    <source>
        <dbReference type="ARBA" id="ARBA00022574"/>
    </source>
</evidence>
<sequence length="1467" mass="165710">MGAQLSLMAPTAPSIAVSAYVDVLEEIQYRRQIGTSRFLKTVKAYDPDGAVVIKVFIKPNEGMDLGPWYKALQKCKTSLADVPSVLPYTKIIETERAGYLIRQFINTNLYDRISTRPFLEDIEKKWIAFQLLNTLVECHEREVTHGDIKTENILVTSWNWVLLSDFAPFKPVYLPEDNPGSFSFYFDTSQRRTCYLAPERFLSSEETDDSHPKFNKATKEMDIFSMGCVIAEIFLEGSPIFTLSQLYKYKRGEYTPDLEGIQDPAIKELVESMISIDPKDRLSASEYLESYKECIFPSNFYNFLYEYFKSFNQDIPYNSSGNVYECDTRINRLYNDYDKIAYFLGYTYDTPSELNPEDEEKIQRGELIPIRLSLPGIPKHYNLQSTSKIKETDDTALILLSFVFTALRNVRRETSKIQALELILALAERIHDEGKLDRCLPYITALLDDASINVQSTALKTLTQLLLLVDAIGPVNVSLFPEYIIPRLSSLLNASTPFVRIAFATCLPYLAHTSLRFYDMGVILKDNVLETSFDPETENGGITPSGMFDISKESLSADFETFTISMLTDVDSSVKIALLKNILPLCSFFGKDKTNDLILSHLITYLNDRSPQLRAAFVESVVGLSIYVGTTSLEHYILPLLVQTLSDPEESVVIRVLHIFDDIAKLGLIRRDFIWDLLGTVSRLLLHPNEWIKQAALSLIVTIADTLSLADLYCMLYPIIRPYIEYDVTDFSWDSLYPVCKRSISRSVYNLASTWSLRAEKTLFWQQVKSTAVDVFGNRGLDFLSNPVSSLNGSKIATSNSIVFGNIEIPLSPEDRSWVDRLKTSGLTDQELWKIADLREYIFRVSRMTTRSTSSEFEDKGGINIQRLGVLPRNVFFDSKFQYESFSQSLDGNFASIDDRLNIQSFADPSQSSEISREDDRTLVMSPSPAIDDLSRSLIFGAPKAAPSIMTNEENAFGELDSSTSQKSRRRPSTQAYKLNNTNIMSSVITNSYTGKDTYVIRFLNTVKIDPGLEEYTEFNHPVNVSGLTFSKTWSPCGDLVSHVKEHKSSINTIDVAPDHSYFVTGGDDGSLKVWDTSRLERNVSHSSVISVELDKPITKVKFLSNYNCFAAATKDGYIRVLAVNFSKTKKSQQIDGLTIIRETILTDQYAVDLEFGHRDQKTTLFAVTSLSQIIGIDVRNMHTVFTLQNDPSRGVITSFTVSYDDSWALVGTSKGVMSLWDLRFQVHLRSWLFKNGFPIRKCTACSNDYHLNRKKGRFVTVIGGSGDSDAYIFDVSTGQFREIFARSGASLNLDKFVLTDLEEDENTITELTSDLKNMDVKLKDDKSMTALKVVELQTDARRKFWALTASATYDLILWNVYAPEDSKIILSSNASKNGSDNPATPPSFTVSQVTPHSRIVSEKYPTETESTKSDTRKRRKNRGLVTEEQDALIKGHHDVITDIAVLAKPYEMIVSVDRSGTINVYR</sequence>
<comment type="subcellular location">
    <subcellularLocation>
        <location evidence="1">Endosome membrane</location>
        <topology evidence="1">Lipid-anchor</topology>
    </subcellularLocation>
    <subcellularLocation>
        <location evidence="11">Golgi apparatus</location>
        <location evidence="11">trans-Golgi network membrane</location>
        <topology evidence="11">Lipid-anchor</topology>
    </subcellularLocation>
</comment>
<dbReference type="PROSITE" id="PS00108">
    <property type="entry name" value="PROTEIN_KINASE_ST"/>
    <property type="match status" value="1"/>
</dbReference>
<keyword evidence="10" id="KW-0067">ATP-binding</keyword>
<dbReference type="OrthoDB" id="242910at2759"/>
<evidence type="ECO:0000256" key="5">
    <source>
        <dbReference type="ARBA" id="ARBA00022679"/>
    </source>
</evidence>
<dbReference type="EC" id="2.7.11.1" evidence="2"/>
<dbReference type="Gene3D" id="2.130.10.10">
    <property type="entry name" value="YVTN repeat-like/Quinoprotein amine dehydrogenase"/>
    <property type="match status" value="2"/>
</dbReference>
<evidence type="ECO:0000256" key="16">
    <source>
        <dbReference type="SAM" id="MobiDB-lite"/>
    </source>
</evidence>
<evidence type="ECO:0000256" key="10">
    <source>
        <dbReference type="ARBA" id="ARBA00022840"/>
    </source>
</evidence>
<dbReference type="Gene3D" id="1.25.10.10">
    <property type="entry name" value="Leucine-rich Repeat Variant"/>
    <property type="match status" value="2"/>
</dbReference>
<comment type="catalytic activity">
    <reaction evidence="13">
        <text>L-seryl-[protein] + ATP = O-phospho-L-seryl-[protein] + ADP + H(+)</text>
        <dbReference type="Rhea" id="RHEA:17989"/>
        <dbReference type="Rhea" id="RHEA-COMP:9863"/>
        <dbReference type="Rhea" id="RHEA-COMP:11604"/>
        <dbReference type="ChEBI" id="CHEBI:15378"/>
        <dbReference type="ChEBI" id="CHEBI:29999"/>
        <dbReference type="ChEBI" id="CHEBI:30616"/>
        <dbReference type="ChEBI" id="CHEBI:83421"/>
        <dbReference type="ChEBI" id="CHEBI:456216"/>
        <dbReference type="EC" id="2.7.11.1"/>
    </reaction>
    <physiologicalReaction direction="left-to-right" evidence="13">
        <dbReference type="Rhea" id="RHEA:17990"/>
    </physiologicalReaction>
</comment>
<dbReference type="SUPFAM" id="SSF48371">
    <property type="entry name" value="ARM repeat"/>
    <property type="match status" value="1"/>
</dbReference>